<dbReference type="PROSITE" id="PS51257">
    <property type="entry name" value="PROKAR_LIPOPROTEIN"/>
    <property type="match status" value="1"/>
</dbReference>
<proteinExistence type="predicted"/>
<keyword evidence="1" id="KW-0732">Signal</keyword>
<feature type="chain" id="PRO_5031205161" evidence="1">
    <location>
        <begin position="19"/>
        <end position="135"/>
    </location>
</feature>
<protein>
    <submittedName>
        <fullName evidence="2">Nitrite reductase/ring-hydroxylating ferredoxin subunit</fullName>
    </submittedName>
</protein>
<dbReference type="Gene3D" id="2.102.10.10">
    <property type="entry name" value="Rieske [2Fe-2S] iron-sulphur domain"/>
    <property type="match status" value="1"/>
</dbReference>
<dbReference type="Proteomes" id="UP000521017">
    <property type="component" value="Unassembled WGS sequence"/>
</dbReference>
<organism evidence="2 3">
    <name type="scientific">Pedobacter cryoconitis</name>
    <dbReference type="NCBI Taxonomy" id="188932"/>
    <lineage>
        <taxon>Bacteria</taxon>
        <taxon>Pseudomonadati</taxon>
        <taxon>Bacteroidota</taxon>
        <taxon>Sphingobacteriia</taxon>
        <taxon>Sphingobacteriales</taxon>
        <taxon>Sphingobacteriaceae</taxon>
        <taxon>Pedobacter</taxon>
    </lineage>
</organism>
<evidence type="ECO:0000256" key="1">
    <source>
        <dbReference type="SAM" id="SignalP"/>
    </source>
</evidence>
<name>A0A7X0J5T6_9SPHI</name>
<feature type="signal peptide" evidence="1">
    <location>
        <begin position="1"/>
        <end position="18"/>
    </location>
</feature>
<accession>A0A7X0J5T6</accession>
<gene>
    <name evidence="2" type="ORF">HDF25_003046</name>
</gene>
<evidence type="ECO:0000313" key="2">
    <source>
        <dbReference type="EMBL" id="MBB6500887.1"/>
    </source>
</evidence>
<dbReference type="RefSeq" id="WP_184626109.1">
    <property type="nucleotide sequence ID" value="NZ_JACHCC010000007.1"/>
</dbReference>
<reference evidence="2 3" key="1">
    <citation type="submission" date="2020-08" db="EMBL/GenBank/DDBJ databases">
        <title>Genomic Encyclopedia of Type Strains, Phase IV (KMG-V): Genome sequencing to study the core and pangenomes of soil and plant-associated prokaryotes.</title>
        <authorList>
            <person name="Whitman W."/>
        </authorList>
    </citation>
    <scope>NUCLEOTIDE SEQUENCE [LARGE SCALE GENOMIC DNA]</scope>
    <source>
        <strain evidence="2 3">M2T3</strain>
    </source>
</reference>
<comment type="caution">
    <text evidence="2">The sequence shown here is derived from an EMBL/GenBank/DDBJ whole genome shotgun (WGS) entry which is preliminary data.</text>
</comment>
<dbReference type="GO" id="GO:0051537">
    <property type="term" value="F:2 iron, 2 sulfur cluster binding"/>
    <property type="evidence" value="ECO:0007669"/>
    <property type="project" value="InterPro"/>
</dbReference>
<dbReference type="EMBL" id="JACHCC010000007">
    <property type="protein sequence ID" value="MBB6500887.1"/>
    <property type="molecule type" value="Genomic_DNA"/>
</dbReference>
<sequence length="135" mass="14531">MRRIAGLVLMLFLFSACGKQTNQVPNVGVNLIGFFTPQQLSDLKANGAIFFDGYGVAGVIIAYNGGNYMAYDRCSTVNPEKRCAVTLNTPFTVLDPCSGAMYSLFDGTPTKAPAVIALRSYNITVGANNNYRVTN</sequence>
<dbReference type="AlphaFoldDB" id="A0A7X0J5T6"/>
<dbReference type="InterPro" id="IPR036922">
    <property type="entry name" value="Rieske_2Fe-2S_sf"/>
</dbReference>
<evidence type="ECO:0000313" key="3">
    <source>
        <dbReference type="Proteomes" id="UP000521017"/>
    </source>
</evidence>